<reference evidence="2 3" key="1">
    <citation type="journal article" date="2014" name="Int. J. Syst. Evol. Microbiol.">
        <title>Complete genome sequence of Corynebacterium casei LMG S-19264T (=DSM 44701T), isolated from a smear-ripened cheese.</title>
        <authorList>
            <consortium name="US DOE Joint Genome Institute (JGI-PGF)"/>
            <person name="Walter F."/>
            <person name="Albersmeier A."/>
            <person name="Kalinowski J."/>
            <person name="Ruckert C."/>
        </authorList>
    </citation>
    <scope>NUCLEOTIDE SEQUENCE [LARGE SCALE GENOMIC DNA]</scope>
    <source>
        <strain evidence="2 3">CGMCC 1.12925</strain>
    </source>
</reference>
<evidence type="ECO:0000256" key="1">
    <source>
        <dbReference type="SAM" id="SignalP"/>
    </source>
</evidence>
<keyword evidence="3" id="KW-1185">Reference proteome</keyword>
<sequence>MKIHYTIILSTCFFISALAQETTKPDKTTPSIPQFESCEQDDQTGKPCLENTFKTLFKEFYKETEIAKDYEYSREVTGNYIVDRRGKIIQKKYNTVESPIFVAIQRAIDKFSRLTPSTKENDLAVEYPFQVIYTLKRSSPYAKKALSIELEFVYPEGDNENS</sequence>
<dbReference type="RefSeq" id="WP_188404997.1">
    <property type="nucleotide sequence ID" value="NZ_BMGL01000002.1"/>
</dbReference>
<dbReference type="Proteomes" id="UP000599688">
    <property type="component" value="Unassembled WGS sequence"/>
</dbReference>
<name>A0A916ZMN8_9FLAO</name>
<organism evidence="2 3">
    <name type="scientific">Psychroflexus salis</name>
    <dbReference type="NCBI Taxonomy" id="1526574"/>
    <lineage>
        <taxon>Bacteria</taxon>
        <taxon>Pseudomonadati</taxon>
        <taxon>Bacteroidota</taxon>
        <taxon>Flavobacteriia</taxon>
        <taxon>Flavobacteriales</taxon>
        <taxon>Flavobacteriaceae</taxon>
        <taxon>Psychroflexus</taxon>
    </lineage>
</organism>
<gene>
    <name evidence="2" type="ORF">GCM10010831_02990</name>
</gene>
<evidence type="ECO:0000313" key="3">
    <source>
        <dbReference type="Proteomes" id="UP000599688"/>
    </source>
</evidence>
<dbReference type="AlphaFoldDB" id="A0A916ZMN8"/>
<accession>A0A916ZMN8</accession>
<keyword evidence="1" id="KW-0732">Signal</keyword>
<feature type="signal peptide" evidence="1">
    <location>
        <begin position="1"/>
        <end position="19"/>
    </location>
</feature>
<feature type="chain" id="PRO_5038000573" description="TonB protein C-terminal" evidence="1">
    <location>
        <begin position="20"/>
        <end position="162"/>
    </location>
</feature>
<evidence type="ECO:0008006" key="4">
    <source>
        <dbReference type="Google" id="ProtNLM"/>
    </source>
</evidence>
<comment type="caution">
    <text evidence="2">The sequence shown here is derived from an EMBL/GenBank/DDBJ whole genome shotgun (WGS) entry which is preliminary data.</text>
</comment>
<proteinExistence type="predicted"/>
<protein>
    <recommendedName>
        <fullName evidence="4">TonB protein C-terminal</fullName>
    </recommendedName>
</protein>
<dbReference type="EMBL" id="BMGL01000002">
    <property type="protein sequence ID" value="GGE04780.1"/>
    <property type="molecule type" value="Genomic_DNA"/>
</dbReference>
<evidence type="ECO:0000313" key="2">
    <source>
        <dbReference type="EMBL" id="GGE04780.1"/>
    </source>
</evidence>